<evidence type="ECO:0000313" key="4">
    <source>
        <dbReference type="EMBL" id="PWK17283.1"/>
    </source>
</evidence>
<keyword evidence="1" id="KW-0560">Oxidoreductase</keyword>
<dbReference type="Pfam" id="PF01073">
    <property type="entry name" value="3Beta_HSD"/>
    <property type="match status" value="1"/>
</dbReference>
<dbReference type="GO" id="GO:0016616">
    <property type="term" value="F:oxidoreductase activity, acting on the CH-OH group of donors, NAD or NADP as acceptor"/>
    <property type="evidence" value="ECO:0007669"/>
    <property type="project" value="InterPro"/>
</dbReference>
<dbReference type="InterPro" id="IPR050425">
    <property type="entry name" value="NAD(P)_dehydrat-like"/>
</dbReference>
<feature type="domain" description="3-beta hydroxysteroid dehydrogenase/isomerase" evidence="3">
    <location>
        <begin position="9"/>
        <end position="180"/>
    </location>
</feature>
<evidence type="ECO:0000256" key="1">
    <source>
        <dbReference type="ARBA" id="ARBA00023002"/>
    </source>
</evidence>
<feature type="transmembrane region" description="Helical" evidence="2">
    <location>
        <begin position="250"/>
        <end position="271"/>
    </location>
</feature>
<accession>A0A316DKR0</accession>
<evidence type="ECO:0000313" key="5">
    <source>
        <dbReference type="Proteomes" id="UP000245430"/>
    </source>
</evidence>
<dbReference type="SUPFAM" id="SSF51735">
    <property type="entry name" value="NAD(P)-binding Rossmann-fold domains"/>
    <property type="match status" value="1"/>
</dbReference>
<evidence type="ECO:0000256" key="2">
    <source>
        <dbReference type="SAM" id="Phobius"/>
    </source>
</evidence>
<dbReference type="OrthoDB" id="9803111at2"/>
<dbReference type="PANTHER" id="PTHR10366">
    <property type="entry name" value="NAD DEPENDENT EPIMERASE/DEHYDRATASE"/>
    <property type="match status" value="1"/>
</dbReference>
<dbReference type="RefSeq" id="WP_109683402.1">
    <property type="nucleotide sequence ID" value="NZ_QGGP01000010.1"/>
</dbReference>
<dbReference type="InterPro" id="IPR036291">
    <property type="entry name" value="NAD(P)-bd_dom_sf"/>
</dbReference>
<proteinExistence type="predicted"/>
<dbReference type="InterPro" id="IPR002225">
    <property type="entry name" value="3Beta_OHSteriod_DH/Estase"/>
</dbReference>
<reference evidence="4 5" key="1">
    <citation type="submission" date="2018-05" db="EMBL/GenBank/DDBJ databases">
        <title>Genomic Encyclopedia of Archaeal and Bacterial Type Strains, Phase II (KMG-II): from individual species to whole genera.</title>
        <authorList>
            <person name="Goeker M."/>
        </authorList>
    </citation>
    <scope>NUCLEOTIDE SEQUENCE [LARGE SCALE GENOMIC DNA]</scope>
    <source>
        <strain evidence="4 5">DSM 22637</strain>
    </source>
</reference>
<dbReference type="EMBL" id="QGGP01000010">
    <property type="protein sequence ID" value="PWK17283.1"/>
    <property type="molecule type" value="Genomic_DNA"/>
</dbReference>
<dbReference type="Proteomes" id="UP000245430">
    <property type="component" value="Unassembled WGS sequence"/>
</dbReference>
<evidence type="ECO:0000259" key="3">
    <source>
        <dbReference type="Pfam" id="PF01073"/>
    </source>
</evidence>
<dbReference type="AlphaFoldDB" id="A0A316DKR0"/>
<dbReference type="PANTHER" id="PTHR10366:SF831">
    <property type="entry name" value="NAD-DEPENDENT EPIMERASE_DEHYDRATASE DOMAIN-CONTAINING PROTEIN"/>
    <property type="match status" value="1"/>
</dbReference>
<protein>
    <submittedName>
        <fullName evidence="4">Dihydroflavonol-4-reductase</fullName>
    </submittedName>
</protein>
<organism evidence="4 5">
    <name type="scientific">Xanthomarina spongicola</name>
    <dbReference type="NCBI Taxonomy" id="570520"/>
    <lineage>
        <taxon>Bacteria</taxon>
        <taxon>Pseudomonadati</taxon>
        <taxon>Bacteroidota</taxon>
        <taxon>Flavobacteriia</taxon>
        <taxon>Flavobacteriales</taxon>
        <taxon>Flavobacteriaceae</taxon>
        <taxon>Xanthomarina</taxon>
    </lineage>
</organism>
<keyword evidence="5" id="KW-1185">Reference proteome</keyword>
<keyword evidence="2" id="KW-1133">Transmembrane helix</keyword>
<dbReference type="GO" id="GO:0006694">
    <property type="term" value="P:steroid biosynthetic process"/>
    <property type="evidence" value="ECO:0007669"/>
    <property type="project" value="InterPro"/>
</dbReference>
<dbReference type="Gene3D" id="3.40.50.720">
    <property type="entry name" value="NAD(P)-binding Rossmann-like Domain"/>
    <property type="match status" value="1"/>
</dbReference>
<name>A0A316DKR0_9FLAO</name>
<comment type="caution">
    <text evidence="4">The sequence shown here is derived from an EMBL/GenBank/DDBJ whole genome shotgun (WGS) entry which is preliminary data.</text>
</comment>
<keyword evidence="2" id="KW-0472">Membrane</keyword>
<gene>
    <name evidence="4" type="ORF">LX78_02823</name>
</gene>
<sequence>MTKQQQISLTGGSGHLGTCLIQLLLEQDFSIKALYRNTIPKINHPNLTWIKGDVTDKDCIEKLIENTSILIHSASIISIGDKDRDIVYNTNVHGTEVAIKASLNKNKRLIYISSSNAVTETKNNAVFDENRPYKTKTDFLYGYTKALSEQNVLNAVHKKQLDAFIIRPTSIIGPPDYIPSHFGQTILDMYNGSIPALTTGGYNLVDVRDVSQTIINSFKKGKTGEVYLVGGNYYSLKDIAAITNKKRNPIIIPLGFLIFLSPILYVFNILFKMRWPVTRESLVILKKAPKNVDSSKAIKDLNHNIRPIKNTIGDLITWFKTENKT</sequence>
<keyword evidence="2" id="KW-0812">Transmembrane</keyword>